<organism evidence="1 2">
    <name type="scientific">Bradyrhizobium erythrophlei</name>
    <dbReference type="NCBI Taxonomy" id="1437360"/>
    <lineage>
        <taxon>Bacteria</taxon>
        <taxon>Pseudomonadati</taxon>
        <taxon>Pseudomonadota</taxon>
        <taxon>Alphaproteobacteria</taxon>
        <taxon>Hyphomicrobiales</taxon>
        <taxon>Nitrobacteraceae</taxon>
        <taxon>Bradyrhizobium</taxon>
    </lineage>
</organism>
<protein>
    <submittedName>
        <fullName evidence="1">Uncharacterized protein</fullName>
    </submittedName>
</protein>
<dbReference type="Proteomes" id="UP000189796">
    <property type="component" value="Chromosome I"/>
</dbReference>
<dbReference type="EMBL" id="LT670817">
    <property type="protein sequence ID" value="SHH97400.1"/>
    <property type="molecule type" value="Genomic_DNA"/>
</dbReference>
<gene>
    <name evidence="1" type="ORF">SAMN05443248_7224</name>
</gene>
<sequence>MRRLPSLAGLRTNVLDRYRSRSIQEVKCCCKTEDTMVVRRMVVLVGGRDGATVSRMLTKLG</sequence>
<evidence type="ECO:0000313" key="2">
    <source>
        <dbReference type="Proteomes" id="UP000189796"/>
    </source>
</evidence>
<proteinExistence type="predicted"/>
<evidence type="ECO:0000313" key="1">
    <source>
        <dbReference type="EMBL" id="SHH97400.1"/>
    </source>
</evidence>
<dbReference type="AlphaFoldDB" id="A0A1M5XC66"/>
<name>A0A1M5XC66_9BRAD</name>
<reference evidence="1 2" key="1">
    <citation type="submission" date="2016-11" db="EMBL/GenBank/DDBJ databases">
        <authorList>
            <person name="Jaros S."/>
            <person name="Januszkiewicz K."/>
            <person name="Wedrychowicz H."/>
        </authorList>
    </citation>
    <scope>NUCLEOTIDE SEQUENCE [LARGE SCALE GENOMIC DNA]</scope>
    <source>
        <strain evidence="1 2">GAS138</strain>
    </source>
</reference>
<accession>A0A1M5XC66</accession>